<dbReference type="CDD" id="cd01671">
    <property type="entry name" value="CARD"/>
    <property type="match status" value="1"/>
</dbReference>
<feature type="domain" description="CARD" evidence="1">
    <location>
        <begin position="1"/>
        <end position="76"/>
    </location>
</feature>
<dbReference type="InterPro" id="IPR001315">
    <property type="entry name" value="CARD"/>
</dbReference>
<proteinExistence type="evidence at transcript level"/>
<dbReference type="PROSITE" id="PS50209">
    <property type="entry name" value="CARD"/>
    <property type="match status" value="1"/>
</dbReference>
<dbReference type="GO" id="GO:0042981">
    <property type="term" value="P:regulation of apoptotic process"/>
    <property type="evidence" value="ECO:0007669"/>
    <property type="project" value="InterPro"/>
</dbReference>
<dbReference type="Pfam" id="PF00619">
    <property type="entry name" value="CARD"/>
    <property type="match status" value="1"/>
</dbReference>
<reference evidence="2" key="1">
    <citation type="submission" date="2013-05" db="EMBL/GenBank/DDBJ databases">
        <title>Characterization of caspase Nc of Plutella xylostella.</title>
        <authorList>
            <person name="Huang J."/>
            <person name="Zhang L."/>
            <person name="Wu G."/>
        </authorList>
    </citation>
    <scope>NUCLEOTIDE SEQUENCE</scope>
</reference>
<evidence type="ECO:0000259" key="1">
    <source>
        <dbReference type="PROSITE" id="PS50209"/>
    </source>
</evidence>
<dbReference type="Gene3D" id="1.10.533.10">
    <property type="entry name" value="Death Domain, Fas"/>
    <property type="match status" value="1"/>
</dbReference>
<evidence type="ECO:0000313" key="2">
    <source>
        <dbReference type="EMBL" id="AHG99264.1"/>
    </source>
</evidence>
<dbReference type="SUPFAM" id="SSF47986">
    <property type="entry name" value="DEATH domain"/>
    <property type="match status" value="1"/>
</dbReference>
<dbReference type="AlphaFoldDB" id="A0A059T1W9"/>
<dbReference type="SMART" id="SM00114">
    <property type="entry name" value="CARD"/>
    <property type="match status" value="1"/>
</dbReference>
<sequence>MQEEHRKAIQRNFGSLVKQTDLDVIVSVLYEKGVFSEAMIEPYKDTTRDVRMRKRDLYRDIERRGPTAFPSLLEALTTATWGSCSRSWTRRCTGASTRRPRPWTAGGSTSCCICIPACLRTDRERVGWRGEVLEGRSGGDSVWKLRGSVSSVRIYYVSW</sequence>
<organism evidence="2">
    <name type="scientific">Plutella xylostella</name>
    <name type="common">Diamondback moth</name>
    <name type="synonym">Plutella maculipennis</name>
    <dbReference type="NCBI Taxonomy" id="51655"/>
    <lineage>
        <taxon>Eukaryota</taxon>
        <taxon>Metazoa</taxon>
        <taxon>Ecdysozoa</taxon>
        <taxon>Arthropoda</taxon>
        <taxon>Hexapoda</taxon>
        <taxon>Insecta</taxon>
        <taxon>Pterygota</taxon>
        <taxon>Neoptera</taxon>
        <taxon>Endopterygota</taxon>
        <taxon>Lepidoptera</taxon>
        <taxon>Glossata</taxon>
        <taxon>Ditrysia</taxon>
        <taxon>Yponomeutoidea</taxon>
        <taxon>Plutellidae</taxon>
        <taxon>Plutella</taxon>
    </lineage>
</organism>
<accession>A0A059T1W9</accession>
<dbReference type="InterPro" id="IPR011029">
    <property type="entry name" value="DEATH-like_dom_sf"/>
</dbReference>
<protein>
    <submittedName>
        <fullName evidence="2">Caspase 9-like protein b</fullName>
    </submittedName>
</protein>
<name>A0A059T1W9_PLUXY</name>
<dbReference type="EMBL" id="KF030681">
    <property type="protein sequence ID" value="AHG99264.1"/>
    <property type="molecule type" value="mRNA"/>
</dbReference>